<accession>A0A1S9PFN6</accession>
<feature type="domain" description="FecR protein" evidence="2">
    <location>
        <begin position="125"/>
        <end position="212"/>
    </location>
</feature>
<dbReference type="PANTHER" id="PTHR30273">
    <property type="entry name" value="PERIPLASMIC SIGNAL SENSOR AND SIGMA FACTOR ACTIVATOR FECR-RELATED"/>
    <property type="match status" value="1"/>
</dbReference>
<evidence type="ECO:0000259" key="3">
    <source>
        <dbReference type="Pfam" id="PF16344"/>
    </source>
</evidence>
<protein>
    <recommendedName>
        <fullName evidence="6">FecR protein domain-containing protein</fullName>
    </recommendedName>
</protein>
<dbReference type="PIRSF" id="PIRSF018266">
    <property type="entry name" value="FecR"/>
    <property type="match status" value="1"/>
</dbReference>
<keyword evidence="5" id="KW-1185">Reference proteome</keyword>
<evidence type="ECO:0000259" key="2">
    <source>
        <dbReference type="Pfam" id="PF04773"/>
    </source>
</evidence>
<dbReference type="InterPro" id="IPR012373">
    <property type="entry name" value="Ferrdict_sens_TM"/>
</dbReference>
<dbReference type="EMBL" id="MBTF01000012">
    <property type="protein sequence ID" value="OOQ59760.1"/>
    <property type="molecule type" value="Genomic_DNA"/>
</dbReference>
<organism evidence="4 5">
    <name type="scientific">Mucilaginibacter pedocola</name>
    <dbReference type="NCBI Taxonomy" id="1792845"/>
    <lineage>
        <taxon>Bacteria</taxon>
        <taxon>Pseudomonadati</taxon>
        <taxon>Bacteroidota</taxon>
        <taxon>Sphingobacteriia</taxon>
        <taxon>Sphingobacteriales</taxon>
        <taxon>Sphingobacteriaceae</taxon>
        <taxon>Mucilaginibacter</taxon>
    </lineage>
</organism>
<dbReference type="Pfam" id="PF04773">
    <property type="entry name" value="FecR"/>
    <property type="match status" value="1"/>
</dbReference>
<dbReference type="Pfam" id="PF16344">
    <property type="entry name" value="FecR_C"/>
    <property type="match status" value="1"/>
</dbReference>
<dbReference type="Gene3D" id="2.60.120.1440">
    <property type="match status" value="1"/>
</dbReference>
<dbReference type="AlphaFoldDB" id="A0A1S9PFN6"/>
<dbReference type="Gene3D" id="3.55.50.30">
    <property type="match status" value="1"/>
</dbReference>
<gene>
    <name evidence="4" type="ORF">BC343_06290</name>
</gene>
<feature type="domain" description="Protein FecR C-terminal" evidence="3">
    <location>
        <begin position="262"/>
        <end position="330"/>
    </location>
</feature>
<evidence type="ECO:0000313" key="4">
    <source>
        <dbReference type="EMBL" id="OOQ59760.1"/>
    </source>
</evidence>
<name>A0A1S9PFN6_9SPHI</name>
<dbReference type="InterPro" id="IPR006860">
    <property type="entry name" value="FecR"/>
</dbReference>
<dbReference type="OrthoDB" id="1119382at2"/>
<dbReference type="RefSeq" id="WP_078348513.1">
    <property type="nucleotide sequence ID" value="NZ_MBTF01000012.1"/>
</dbReference>
<evidence type="ECO:0000313" key="5">
    <source>
        <dbReference type="Proteomes" id="UP000189739"/>
    </source>
</evidence>
<dbReference type="STRING" id="1792845.BC343_06290"/>
<keyword evidence="1" id="KW-0472">Membrane</keyword>
<evidence type="ECO:0000256" key="1">
    <source>
        <dbReference type="SAM" id="Phobius"/>
    </source>
</evidence>
<comment type="caution">
    <text evidence="4">The sequence shown here is derived from an EMBL/GenBank/DDBJ whole genome shotgun (WGS) entry which is preliminary data.</text>
</comment>
<sequence>MQDTEAKVLLKKYINGQCSAEELAFVLKYIQLPEGKQALENLLLEDWNEFESTETAPTDSALWYERFNNRAGTQPTIPILRRYSWLKYAAILLLVTGIGAGLLLRQPSGKTTLQPAMAEKYNLRGSRTRIMLQDSSVVYLGPDSKLRYPEQLNGATREIYLEGEAFFEVKHESKRPFIVHTGNAQTQVLGTSFKIEAFANQQLAVAVATGKVSVGYRGQNHQIKSIAVLTPGKKVNWDPVTHQSGITTLATGDINGWKDGNLAFTDARLDDIALCLERWYNAKIIIKGDKPKAYSLSLNVNGKAPINLALDAITGATGLKYSINQNQIIISKK</sequence>
<reference evidence="4 5" key="1">
    <citation type="submission" date="2016-07" db="EMBL/GenBank/DDBJ databases">
        <title>Genomic analysis of zinc-resistant bacterium Mucilaginibacter pedocola TBZ30.</title>
        <authorList>
            <person name="Huang J."/>
            <person name="Tang J."/>
        </authorList>
    </citation>
    <scope>NUCLEOTIDE SEQUENCE [LARGE SCALE GENOMIC DNA]</scope>
    <source>
        <strain evidence="4 5">TBZ30</strain>
    </source>
</reference>
<proteinExistence type="predicted"/>
<keyword evidence="1" id="KW-0812">Transmembrane</keyword>
<feature type="transmembrane region" description="Helical" evidence="1">
    <location>
        <begin position="85"/>
        <end position="104"/>
    </location>
</feature>
<dbReference type="PANTHER" id="PTHR30273:SF2">
    <property type="entry name" value="PROTEIN FECR"/>
    <property type="match status" value="1"/>
</dbReference>
<dbReference type="Proteomes" id="UP000189739">
    <property type="component" value="Unassembled WGS sequence"/>
</dbReference>
<evidence type="ECO:0008006" key="6">
    <source>
        <dbReference type="Google" id="ProtNLM"/>
    </source>
</evidence>
<dbReference type="InterPro" id="IPR032508">
    <property type="entry name" value="FecR_C"/>
</dbReference>
<keyword evidence="1" id="KW-1133">Transmembrane helix</keyword>
<dbReference type="GO" id="GO:0016989">
    <property type="term" value="F:sigma factor antagonist activity"/>
    <property type="evidence" value="ECO:0007669"/>
    <property type="project" value="TreeGrafter"/>
</dbReference>